<evidence type="ECO:0000313" key="2">
    <source>
        <dbReference type="EMBL" id="MDZ5605863.1"/>
    </source>
</evidence>
<dbReference type="Proteomes" id="UP001291930">
    <property type="component" value="Unassembled WGS sequence"/>
</dbReference>
<gene>
    <name evidence="2" type="ORF">U2I54_01720</name>
</gene>
<organism evidence="2 3">
    <name type="scientific">Bacillus bingmayongensis</name>
    <dbReference type="NCBI Taxonomy" id="1150157"/>
    <lineage>
        <taxon>Bacteria</taxon>
        <taxon>Bacillati</taxon>
        <taxon>Bacillota</taxon>
        <taxon>Bacilli</taxon>
        <taxon>Bacillales</taxon>
        <taxon>Bacillaceae</taxon>
        <taxon>Bacillus</taxon>
    </lineage>
</organism>
<feature type="domain" description="Smr" evidence="1">
    <location>
        <begin position="87"/>
        <end position="162"/>
    </location>
</feature>
<name>A0ABU5JR03_9BACI</name>
<accession>A0ABU5JR03</accession>
<dbReference type="InterPro" id="IPR036063">
    <property type="entry name" value="Smr_dom_sf"/>
</dbReference>
<dbReference type="SMART" id="SM00463">
    <property type="entry name" value="SMR"/>
    <property type="match status" value="1"/>
</dbReference>
<dbReference type="SUPFAM" id="SSF160443">
    <property type="entry name" value="SMR domain-like"/>
    <property type="match status" value="1"/>
</dbReference>
<dbReference type="Pfam" id="PF20297">
    <property type="entry name" value="MSSS"/>
    <property type="match status" value="1"/>
</dbReference>
<dbReference type="RefSeq" id="WP_374216579.1">
    <property type="nucleotide sequence ID" value="NZ_JAXOVW010000002.1"/>
</dbReference>
<proteinExistence type="predicted"/>
<dbReference type="Gene3D" id="3.30.1370.110">
    <property type="match status" value="1"/>
</dbReference>
<evidence type="ECO:0000313" key="3">
    <source>
        <dbReference type="Proteomes" id="UP001291930"/>
    </source>
</evidence>
<dbReference type="InterPro" id="IPR046893">
    <property type="entry name" value="MSSS"/>
</dbReference>
<dbReference type="InterPro" id="IPR002625">
    <property type="entry name" value="Smr_dom"/>
</dbReference>
<dbReference type="PROSITE" id="PS50828">
    <property type="entry name" value="SMR"/>
    <property type="match status" value="1"/>
</dbReference>
<protein>
    <submittedName>
        <fullName evidence="2">Smr/MutS family protein</fullName>
    </submittedName>
</protein>
<sequence>MKKQKVKVKNTAPKQQLRAGDEVKVLTFGQKGQLLKKVSDNEWNVQIGILKMKVKESDMEYINTPQQTEKKAVATVKGRDYHVSLELDLRGERFENAMMRVEKYLDDAQLANYPRVSIIHGKGTGALRQGVQDYLKKHRGVKNYRYGDMGEGGLGVTVVELK</sequence>
<dbReference type="Pfam" id="PF01713">
    <property type="entry name" value="Smr"/>
    <property type="match status" value="1"/>
</dbReference>
<comment type="caution">
    <text evidence="2">The sequence shown here is derived from an EMBL/GenBank/DDBJ whole genome shotgun (WGS) entry which is preliminary data.</text>
</comment>
<keyword evidence="3" id="KW-1185">Reference proteome</keyword>
<evidence type="ECO:0000259" key="1">
    <source>
        <dbReference type="PROSITE" id="PS50828"/>
    </source>
</evidence>
<reference evidence="3" key="1">
    <citation type="submission" date="2023-11" db="EMBL/GenBank/DDBJ databases">
        <title>Genome Sequence of Bacillus pseudomycoides stain BUPM19.</title>
        <authorList>
            <person name="Farhat A."/>
        </authorList>
    </citation>
    <scope>NUCLEOTIDE SEQUENCE [LARGE SCALE GENOMIC DNA]</scope>
    <source>
        <strain evidence="3">BUPM19</strain>
    </source>
</reference>
<dbReference type="EMBL" id="JAXOVW010000002">
    <property type="protein sequence ID" value="MDZ5605863.1"/>
    <property type="molecule type" value="Genomic_DNA"/>
</dbReference>